<sequence length="161" mass="17159">MLNQSSSSSTKNYIDVCGEISECNSTAASQQRLLSGGTSSRQLKQEEPIAAATTVCAIANDTSNMSTHDETGCMASLFQTPPWASMAILPPHNLAQQQGGVTREVVGSTSHPLAMRYSSFDGTAAAAAAKDPMNPMNAPLYQIARFAPRTILCSSAYREYF</sequence>
<dbReference type="STRING" id="6277.A0A498S670"/>
<keyword evidence="2" id="KW-1185">Reference proteome</keyword>
<accession>A0A498S670</accession>
<dbReference type="AlphaFoldDB" id="A0A498S670"/>
<proteinExistence type="predicted"/>
<organism evidence="1 2">
    <name type="scientific">Acanthocheilonema viteae</name>
    <name type="common">Filarial nematode worm</name>
    <name type="synonym">Dipetalonema viteae</name>
    <dbReference type="NCBI Taxonomy" id="6277"/>
    <lineage>
        <taxon>Eukaryota</taxon>
        <taxon>Metazoa</taxon>
        <taxon>Ecdysozoa</taxon>
        <taxon>Nematoda</taxon>
        <taxon>Chromadorea</taxon>
        <taxon>Rhabditida</taxon>
        <taxon>Spirurina</taxon>
        <taxon>Spiruromorpha</taxon>
        <taxon>Filarioidea</taxon>
        <taxon>Onchocercidae</taxon>
        <taxon>Acanthocheilonema</taxon>
    </lineage>
</organism>
<dbReference type="EMBL" id="UPTC01000016">
    <property type="protein sequence ID" value="VBB25445.1"/>
    <property type="molecule type" value="Genomic_DNA"/>
</dbReference>
<dbReference type="Proteomes" id="UP000276991">
    <property type="component" value="Unassembled WGS sequence"/>
</dbReference>
<gene>
    <name evidence="1" type="ORF">NAV_LOCUS275</name>
</gene>
<evidence type="ECO:0000313" key="2">
    <source>
        <dbReference type="Proteomes" id="UP000276991"/>
    </source>
</evidence>
<dbReference type="OrthoDB" id="10306227at2759"/>
<reference evidence="1 2" key="1">
    <citation type="submission" date="2018-08" db="EMBL/GenBank/DDBJ databases">
        <authorList>
            <person name="Laetsch R D."/>
            <person name="Stevens L."/>
            <person name="Kumar S."/>
            <person name="Blaxter L. M."/>
        </authorList>
    </citation>
    <scope>NUCLEOTIDE SEQUENCE [LARGE SCALE GENOMIC DNA]</scope>
</reference>
<evidence type="ECO:0000313" key="1">
    <source>
        <dbReference type="EMBL" id="VBB25445.1"/>
    </source>
</evidence>
<protein>
    <submittedName>
        <fullName evidence="1">Uncharacterized protein</fullName>
    </submittedName>
</protein>
<name>A0A498S670_ACAVI</name>